<dbReference type="PANTHER" id="PTHR31728">
    <property type="entry name" value="ABRAXAS FAMILY MEMBER"/>
    <property type="match status" value="1"/>
</dbReference>
<dbReference type="PRINTS" id="PR02051">
    <property type="entry name" value="PROTEINF175"/>
</dbReference>
<dbReference type="GO" id="GO:0005634">
    <property type="term" value="C:nucleus"/>
    <property type="evidence" value="ECO:0007669"/>
    <property type="project" value="TreeGrafter"/>
</dbReference>
<accession>A0AAE1IM51</accession>
<dbReference type="Pfam" id="PF21125">
    <property type="entry name" value="MPN_2A_DUB_like"/>
    <property type="match status" value="1"/>
</dbReference>
<protein>
    <recommendedName>
        <fullName evidence="3">BRCA1-A complex subunit Abraxas</fullName>
    </recommendedName>
</protein>
<evidence type="ECO:0008006" key="3">
    <source>
        <dbReference type="Google" id="ProtNLM"/>
    </source>
</evidence>
<dbReference type="EMBL" id="JAWXYG010000016">
    <property type="protein sequence ID" value="KAK4253356.1"/>
    <property type="molecule type" value="Genomic_DNA"/>
</dbReference>
<dbReference type="CDD" id="cd23656">
    <property type="entry name" value="Abraxas_plant"/>
    <property type="match status" value="1"/>
</dbReference>
<dbReference type="GO" id="GO:0031593">
    <property type="term" value="F:polyubiquitin modification-dependent protein binding"/>
    <property type="evidence" value="ECO:0007669"/>
    <property type="project" value="TreeGrafter"/>
</dbReference>
<dbReference type="InterPro" id="IPR023238">
    <property type="entry name" value="FAM175"/>
</dbReference>
<keyword evidence="2" id="KW-1185">Reference proteome</keyword>
<sequence>MDELPLHKIAISGPTLASIIQRFSTSPGAVDGLLFGHVTYVTPSTLSDDSASESSTLVATITGFLCSGTINSFYDSTGAVQLHSLCRLLSDPVLNHHPSLIGWFSCRRKTHLRPSMREFAVTASLSSLTQFAFPVRNAPGCTNFNPCLFLLLASPLADQSIHTHEYRAYQFRRVTESFDPKSMDIVNLGPAFRGHYGSFSPNAPFPSLACNFRNSAMNEDQDERILNQMKKVSKDQKELDTCADGFDIGRLNRLVGSDATNYTSGLEDLYEKMLVKIENLARQVESSSAKVLEQENHNRRLRYKILKSAVPE</sequence>
<gene>
    <name evidence="1" type="ORF">QN277_010677</name>
</gene>
<dbReference type="InterPro" id="IPR023241">
    <property type="entry name" value="FAM175_plant"/>
</dbReference>
<evidence type="ECO:0000313" key="1">
    <source>
        <dbReference type="EMBL" id="KAK4253356.1"/>
    </source>
</evidence>
<dbReference type="PRINTS" id="PR02054">
    <property type="entry name" value="FAM175PLANT"/>
</dbReference>
<evidence type="ECO:0000313" key="2">
    <source>
        <dbReference type="Proteomes" id="UP001293593"/>
    </source>
</evidence>
<comment type="caution">
    <text evidence="1">The sequence shown here is derived from an EMBL/GenBank/DDBJ whole genome shotgun (WGS) entry which is preliminary data.</text>
</comment>
<organism evidence="1 2">
    <name type="scientific">Acacia crassicarpa</name>
    <name type="common">northern wattle</name>
    <dbReference type="NCBI Taxonomy" id="499986"/>
    <lineage>
        <taxon>Eukaryota</taxon>
        <taxon>Viridiplantae</taxon>
        <taxon>Streptophyta</taxon>
        <taxon>Embryophyta</taxon>
        <taxon>Tracheophyta</taxon>
        <taxon>Spermatophyta</taxon>
        <taxon>Magnoliopsida</taxon>
        <taxon>eudicotyledons</taxon>
        <taxon>Gunneridae</taxon>
        <taxon>Pentapetalae</taxon>
        <taxon>rosids</taxon>
        <taxon>fabids</taxon>
        <taxon>Fabales</taxon>
        <taxon>Fabaceae</taxon>
        <taxon>Caesalpinioideae</taxon>
        <taxon>mimosoid clade</taxon>
        <taxon>Acacieae</taxon>
        <taxon>Acacia</taxon>
    </lineage>
</organism>
<dbReference type="AlphaFoldDB" id="A0AAE1IM51"/>
<dbReference type="Proteomes" id="UP001293593">
    <property type="component" value="Unassembled WGS sequence"/>
</dbReference>
<reference evidence="1" key="1">
    <citation type="submission" date="2023-10" db="EMBL/GenBank/DDBJ databases">
        <title>Chromosome-level genome of the transformable northern wattle, Acacia crassicarpa.</title>
        <authorList>
            <person name="Massaro I."/>
            <person name="Sinha N.R."/>
            <person name="Poethig S."/>
            <person name="Leichty A.R."/>
        </authorList>
    </citation>
    <scope>NUCLEOTIDE SEQUENCE</scope>
    <source>
        <strain evidence="1">Acra3RX</strain>
        <tissue evidence="1">Leaf</tissue>
    </source>
</reference>
<proteinExistence type="predicted"/>
<name>A0AAE1IM51_9FABA</name>
<dbReference type="PANTHER" id="PTHR31728:SF5">
    <property type="entry name" value="OS07G0540200 PROTEIN"/>
    <property type="match status" value="1"/>
</dbReference>